<dbReference type="EMBL" id="JFFI01002228">
    <property type="protein sequence ID" value="KXH39446.1"/>
    <property type="molecule type" value="Genomic_DNA"/>
</dbReference>
<sequence>MGSLSGPAATALPYWQVNVPTDRRTDECPEGLRNLSAKDVGILSTPDGAYRRQTWTEVRRLVETNRLDLFQRVPSELRRYRLFIHFLTKEYGSVMNFVLRRRLGWEEEGQLGATEGKGLFEEEADYRILYNDWPYGIDGRIVHLVVWTKFELEENPATGDLTERARGEIDQFVEGTFRARTKADTVIWFKNWRSLKSVHAVEHFHIMLFDPDPAFIREITNGDVPQCEKFEA</sequence>
<organism evidence="1 2">
    <name type="scientific">Colletotrichum salicis</name>
    <dbReference type="NCBI Taxonomy" id="1209931"/>
    <lineage>
        <taxon>Eukaryota</taxon>
        <taxon>Fungi</taxon>
        <taxon>Dikarya</taxon>
        <taxon>Ascomycota</taxon>
        <taxon>Pezizomycotina</taxon>
        <taxon>Sordariomycetes</taxon>
        <taxon>Hypocreomycetidae</taxon>
        <taxon>Glomerellales</taxon>
        <taxon>Glomerellaceae</taxon>
        <taxon>Colletotrichum</taxon>
        <taxon>Colletotrichum acutatum species complex</taxon>
    </lineage>
</organism>
<dbReference type="AlphaFoldDB" id="A0A135SU99"/>
<dbReference type="GO" id="GO:0005737">
    <property type="term" value="C:cytoplasm"/>
    <property type="evidence" value="ECO:0007669"/>
    <property type="project" value="TreeGrafter"/>
</dbReference>
<dbReference type="Pfam" id="PF12239">
    <property type="entry name" value="DUF3605"/>
    <property type="match status" value="1"/>
</dbReference>
<accession>A0A135SU99</accession>
<protein>
    <recommendedName>
        <fullName evidence="3">N-acetylglucosamine-induced protein 1</fullName>
    </recommendedName>
</protein>
<evidence type="ECO:0000313" key="2">
    <source>
        <dbReference type="Proteomes" id="UP000070121"/>
    </source>
</evidence>
<comment type="caution">
    <text evidence="1">The sequence shown here is derived from an EMBL/GenBank/DDBJ whole genome shotgun (WGS) entry which is preliminary data.</text>
</comment>
<dbReference type="PANTHER" id="PTHR35020:SF4">
    <property type="entry name" value="N-ACETYLGLUCOSAMINE-INDUCED PROTEIN 1"/>
    <property type="match status" value="1"/>
</dbReference>
<dbReference type="OrthoDB" id="10053431at2759"/>
<dbReference type="GO" id="GO:0006044">
    <property type="term" value="P:N-acetylglucosamine metabolic process"/>
    <property type="evidence" value="ECO:0007669"/>
    <property type="project" value="TreeGrafter"/>
</dbReference>
<dbReference type="PANTHER" id="PTHR35020">
    <property type="entry name" value="N-ACETYLGLUCOSAMINE-INDUCED PROTEIN 1"/>
    <property type="match status" value="1"/>
</dbReference>
<proteinExistence type="predicted"/>
<evidence type="ECO:0008006" key="3">
    <source>
        <dbReference type="Google" id="ProtNLM"/>
    </source>
</evidence>
<name>A0A135SU99_9PEZI</name>
<dbReference type="Proteomes" id="UP000070121">
    <property type="component" value="Unassembled WGS sequence"/>
</dbReference>
<gene>
    <name evidence="1" type="ORF">CSAL01_03516</name>
</gene>
<evidence type="ECO:0000313" key="1">
    <source>
        <dbReference type="EMBL" id="KXH39446.1"/>
    </source>
</evidence>
<dbReference type="STRING" id="1209931.A0A135SU99"/>
<reference evidence="1 2" key="1">
    <citation type="submission" date="2014-02" db="EMBL/GenBank/DDBJ databases">
        <title>The genome sequence of Colletotrichum salicis CBS 607.94.</title>
        <authorList>
            <person name="Baroncelli R."/>
            <person name="Thon M.R."/>
        </authorList>
    </citation>
    <scope>NUCLEOTIDE SEQUENCE [LARGE SCALE GENOMIC DNA]</scope>
    <source>
        <strain evidence="1 2">CBS 607.94</strain>
    </source>
</reference>
<dbReference type="InterPro" id="IPR022036">
    <property type="entry name" value="DUF3605"/>
</dbReference>
<keyword evidence="2" id="KW-1185">Reference proteome</keyword>